<evidence type="ECO:0000313" key="1">
    <source>
        <dbReference type="EMBL" id="ADR33576.1"/>
    </source>
</evidence>
<dbReference type="HOGENOM" id="CLU_2182628_0_0_7"/>
<gene>
    <name evidence="1" type="ordered locus">Sulku_0912</name>
</gene>
<keyword evidence="2" id="KW-1185">Reference proteome</keyword>
<reference evidence="1 2" key="1">
    <citation type="journal article" date="2012" name="Stand. Genomic Sci.">
        <title>Complete genome sequence of the sulfur compounds oxidizing chemolithoautotroph Sulfuricurvum kujiense type strain (YK-1(T)).</title>
        <authorList>
            <person name="Han C."/>
            <person name="Kotsyurbenko O."/>
            <person name="Chertkov O."/>
            <person name="Held B."/>
            <person name="Lapidus A."/>
            <person name="Nolan M."/>
            <person name="Lucas S."/>
            <person name="Hammon N."/>
            <person name="Deshpande S."/>
            <person name="Cheng J.F."/>
            <person name="Tapia R."/>
            <person name="Goodwin L.A."/>
            <person name="Pitluck S."/>
            <person name="Liolios K."/>
            <person name="Pagani I."/>
            <person name="Ivanova N."/>
            <person name="Mavromatis K."/>
            <person name="Mikhailova N."/>
            <person name="Pati A."/>
            <person name="Chen A."/>
            <person name="Palaniappan K."/>
            <person name="Land M."/>
            <person name="Hauser L."/>
            <person name="Chang Y.J."/>
            <person name="Jeffries C.D."/>
            <person name="Brambilla E.M."/>
            <person name="Rohde M."/>
            <person name="Spring S."/>
            <person name="Sikorski J."/>
            <person name="Goker M."/>
            <person name="Woyke T."/>
            <person name="Bristow J."/>
            <person name="Eisen J.A."/>
            <person name="Markowitz V."/>
            <person name="Hugenholtz P."/>
            <person name="Kyrpides N.C."/>
            <person name="Klenk H.P."/>
            <person name="Detter J.C."/>
        </authorList>
    </citation>
    <scope>NUCLEOTIDE SEQUENCE [LARGE SCALE GENOMIC DNA]</scope>
    <source>
        <strain evidence="2">ATCC BAA-921 / DSM 16994 / JCM 11577 / YK-1</strain>
    </source>
</reference>
<organism evidence="1 2">
    <name type="scientific">Sulfuricurvum kujiense (strain ATCC BAA-921 / DSM 16994 / JCM 11577 / YK-1)</name>
    <dbReference type="NCBI Taxonomy" id="709032"/>
    <lineage>
        <taxon>Bacteria</taxon>
        <taxon>Pseudomonadati</taxon>
        <taxon>Campylobacterota</taxon>
        <taxon>Epsilonproteobacteria</taxon>
        <taxon>Campylobacterales</taxon>
        <taxon>Sulfurimonadaceae</taxon>
        <taxon>Sulfuricurvum</taxon>
    </lineage>
</organism>
<dbReference type="Pfam" id="PF03646">
    <property type="entry name" value="FlaG"/>
    <property type="match status" value="1"/>
</dbReference>
<protein>
    <submittedName>
        <fullName evidence="1">Flagellar protein FlaG protein</fullName>
    </submittedName>
</protein>
<dbReference type="STRING" id="709032.Sulku_0912"/>
<dbReference type="OrthoDB" id="5373092at2"/>
<keyword evidence="1" id="KW-0282">Flagellum</keyword>
<dbReference type="RefSeq" id="WP_013459773.1">
    <property type="nucleotide sequence ID" value="NC_014762.1"/>
</dbReference>
<dbReference type="Gene3D" id="3.30.160.170">
    <property type="entry name" value="FlaG-like"/>
    <property type="match status" value="1"/>
</dbReference>
<sequence>MDPIKFNGLGSLFDTQLTSQINPALSLVQKADKPSNMTENIKLIEDLNHSLGQLNTTLRFRVDDESNVFYVAVIDTKTDEILRRFPLEELPNSAAIHPNASGIFLNTSS</sequence>
<dbReference type="SUPFAM" id="SSF160214">
    <property type="entry name" value="FlaG-like"/>
    <property type="match status" value="1"/>
</dbReference>
<accession>E4U2C6</accession>
<name>E4U2C6_SULKY</name>
<dbReference type="eggNOG" id="COG1334">
    <property type="taxonomic scope" value="Bacteria"/>
</dbReference>
<dbReference type="Proteomes" id="UP000008721">
    <property type="component" value="Chromosome"/>
</dbReference>
<dbReference type="EMBL" id="CP002355">
    <property type="protein sequence ID" value="ADR33576.1"/>
    <property type="molecule type" value="Genomic_DNA"/>
</dbReference>
<dbReference type="InterPro" id="IPR005186">
    <property type="entry name" value="FlaG"/>
</dbReference>
<dbReference type="AlphaFoldDB" id="E4U2C6"/>
<evidence type="ECO:0000313" key="2">
    <source>
        <dbReference type="Proteomes" id="UP000008721"/>
    </source>
</evidence>
<keyword evidence="1" id="KW-0969">Cilium</keyword>
<keyword evidence="1" id="KW-0966">Cell projection</keyword>
<dbReference type="KEGG" id="sku:Sulku_0912"/>
<dbReference type="InterPro" id="IPR035924">
    <property type="entry name" value="FlaG-like_sf"/>
</dbReference>
<proteinExistence type="predicted"/>